<evidence type="ECO:0000313" key="3">
    <source>
        <dbReference type="Proteomes" id="UP000828390"/>
    </source>
</evidence>
<name>A0A9D4EHF7_DREPO</name>
<evidence type="ECO:0000313" key="2">
    <source>
        <dbReference type="EMBL" id="KAH3778616.1"/>
    </source>
</evidence>
<dbReference type="Proteomes" id="UP000828390">
    <property type="component" value="Unassembled WGS sequence"/>
</dbReference>
<reference evidence="2" key="1">
    <citation type="journal article" date="2019" name="bioRxiv">
        <title>The Genome of the Zebra Mussel, Dreissena polymorpha: A Resource for Invasive Species Research.</title>
        <authorList>
            <person name="McCartney M.A."/>
            <person name="Auch B."/>
            <person name="Kono T."/>
            <person name="Mallez S."/>
            <person name="Zhang Y."/>
            <person name="Obille A."/>
            <person name="Becker A."/>
            <person name="Abrahante J.E."/>
            <person name="Garbe J."/>
            <person name="Badalamenti J.P."/>
            <person name="Herman A."/>
            <person name="Mangelson H."/>
            <person name="Liachko I."/>
            <person name="Sullivan S."/>
            <person name="Sone E.D."/>
            <person name="Koren S."/>
            <person name="Silverstein K.A.T."/>
            <person name="Beckman K.B."/>
            <person name="Gohl D.M."/>
        </authorList>
    </citation>
    <scope>NUCLEOTIDE SEQUENCE</scope>
    <source>
        <strain evidence="2">Duluth1</strain>
        <tissue evidence="2">Whole animal</tissue>
    </source>
</reference>
<accession>A0A9D4EHF7</accession>
<feature type="compositionally biased region" description="Polar residues" evidence="1">
    <location>
        <begin position="19"/>
        <end position="33"/>
    </location>
</feature>
<reference evidence="2" key="2">
    <citation type="submission" date="2020-11" db="EMBL/GenBank/DDBJ databases">
        <authorList>
            <person name="McCartney M.A."/>
            <person name="Auch B."/>
            <person name="Kono T."/>
            <person name="Mallez S."/>
            <person name="Becker A."/>
            <person name="Gohl D.M."/>
            <person name="Silverstein K.A.T."/>
            <person name="Koren S."/>
            <person name="Bechman K.B."/>
            <person name="Herman A."/>
            <person name="Abrahante J.E."/>
            <person name="Garbe J."/>
        </authorList>
    </citation>
    <scope>NUCLEOTIDE SEQUENCE</scope>
    <source>
        <strain evidence="2">Duluth1</strain>
        <tissue evidence="2">Whole animal</tissue>
    </source>
</reference>
<dbReference type="AlphaFoldDB" id="A0A9D4EHF7"/>
<feature type="region of interest" description="Disordered" evidence="1">
    <location>
        <begin position="17"/>
        <end position="39"/>
    </location>
</feature>
<protein>
    <submittedName>
        <fullName evidence="2">Uncharacterized protein</fullName>
    </submittedName>
</protein>
<gene>
    <name evidence="2" type="ORF">DPMN_180085</name>
</gene>
<dbReference type="EMBL" id="JAIWYP010000009">
    <property type="protein sequence ID" value="KAH3778616.1"/>
    <property type="molecule type" value="Genomic_DNA"/>
</dbReference>
<evidence type="ECO:0000256" key="1">
    <source>
        <dbReference type="SAM" id="MobiDB-lite"/>
    </source>
</evidence>
<keyword evidence="3" id="KW-1185">Reference proteome</keyword>
<comment type="caution">
    <text evidence="2">The sequence shown here is derived from an EMBL/GenBank/DDBJ whole genome shotgun (WGS) entry which is preliminary data.</text>
</comment>
<proteinExistence type="predicted"/>
<sequence length="109" mass="12570">MNKEQIVLFKYTPIKSRLSPDNTDGTTQRATSIETEEGRDQVTPNYVQNLQNPHEDEFDSESSVNITIKGSEESSALEHEVTLYKTTANDQRKERIKWTASLQEKEWHA</sequence>
<organism evidence="2 3">
    <name type="scientific">Dreissena polymorpha</name>
    <name type="common">Zebra mussel</name>
    <name type="synonym">Mytilus polymorpha</name>
    <dbReference type="NCBI Taxonomy" id="45954"/>
    <lineage>
        <taxon>Eukaryota</taxon>
        <taxon>Metazoa</taxon>
        <taxon>Spiralia</taxon>
        <taxon>Lophotrochozoa</taxon>
        <taxon>Mollusca</taxon>
        <taxon>Bivalvia</taxon>
        <taxon>Autobranchia</taxon>
        <taxon>Heteroconchia</taxon>
        <taxon>Euheterodonta</taxon>
        <taxon>Imparidentia</taxon>
        <taxon>Neoheterodontei</taxon>
        <taxon>Myida</taxon>
        <taxon>Dreissenoidea</taxon>
        <taxon>Dreissenidae</taxon>
        <taxon>Dreissena</taxon>
    </lineage>
</organism>